<dbReference type="InterPro" id="IPR005512">
    <property type="entry name" value="PRONE_dom"/>
</dbReference>
<accession>A0ABM0ZIC7</accession>
<dbReference type="RefSeq" id="XP_010516152.1">
    <property type="nucleotide sequence ID" value="XM_010517850.2"/>
</dbReference>
<evidence type="ECO:0000313" key="5">
    <source>
        <dbReference type="Proteomes" id="UP000694864"/>
    </source>
</evidence>
<organism evidence="5 6">
    <name type="scientific">Camelina sativa</name>
    <name type="common">False flax</name>
    <name type="synonym">Myagrum sativum</name>
    <dbReference type="NCBI Taxonomy" id="90675"/>
    <lineage>
        <taxon>Eukaryota</taxon>
        <taxon>Viridiplantae</taxon>
        <taxon>Streptophyta</taxon>
        <taxon>Embryophyta</taxon>
        <taxon>Tracheophyta</taxon>
        <taxon>Spermatophyta</taxon>
        <taxon>Magnoliopsida</taxon>
        <taxon>eudicotyledons</taxon>
        <taxon>Gunneridae</taxon>
        <taxon>Pentapetalae</taxon>
        <taxon>rosids</taxon>
        <taxon>malvids</taxon>
        <taxon>Brassicales</taxon>
        <taxon>Brassicaceae</taxon>
        <taxon>Camelineae</taxon>
        <taxon>Camelina</taxon>
    </lineage>
</organism>
<dbReference type="PANTHER" id="PTHR33101:SF43">
    <property type="entry name" value="ROP GUANINE NUCLEOTIDE EXCHANGE FACTOR 6"/>
    <property type="match status" value="1"/>
</dbReference>
<evidence type="ECO:0000313" key="6">
    <source>
        <dbReference type="RefSeq" id="XP_010516152.1"/>
    </source>
</evidence>
<evidence type="ECO:0000256" key="1">
    <source>
        <dbReference type="ARBA" id="ARBA00022658"/>
    </source>
</evidence>
<dbReference type="PROSITE" id="PS51334">
    <property type="entry name" value="PRONE"/>
    <property type="match status" value="1"/>
</dbReference>
<evidence type="ECO:0000256" key="3">
    <source>
        <dbReference type="SAM" id="MobiDB-lite"/>
    </source>
</evidence>
<evidence type="ECO:0000259" key="4">
    <source>
        <dbReference type="PROSITE" id="PS51334"/>
    </source>
</evidence>
<dbReference type="Pfam" id="PF03759">
    <property type="entry name" value="PRONE"/>
    <property type="match status" value="1"/>
</dbReference>
<dbReference type="Gene3D" id="1.20.58.2010">
    <property type="entry name" value="PRONE domain, subdomain 1"/>
    <property type="match status" value="1"/>
</dbReference>
<reference evidence="5" key="1">
    <citation type="journal article" date="2014" name="Nat. Commun.">
        <title>The emerging biofuel crop Camelina sativa retains a highly undifferentiated hexaploid genome structure.</title>
        <authorList>
            <person name="Kagale S."/>
            <person name="Koh C."/>
            <person name="Nixon J."/>
            <person name="Bollina V."/>
            <person name="Clarke W.E."/>
            <person name="Tuteja R."/>
            <person name="Spillane C."/>
            <person name="Robinson S.J."/>
            <person name="Links M.G."/>
            <person name="Clarke C."/>
            <person name="Higgins E.E."/>
            <person name="Huebert T."/>
            <person name="Sharpe A.G."/>
            <person name="Parkin I.A."/>
        </authorList>
    </citation>
    <scope>NUCLEOTIDE SEQUENCE [LARGE SCALE GENOMIC DNA]</scope>
    <source>
        <strain evidence="5">cv. DH55</strain>
    </source>
</reference>
<evidence type="ECO:0000256" key="2">
    <source>
        <dbReference type="PROSITE-ProRule" id="PRU00663"/>
    </source>
</evidence>
<name>A0ABM0ZIC7_CAMSA</name>
<keyword evidence="1 2" id="KW-0344">Guanine-nucleotide releasing factor</keyword>
<gene>
    <name evidence="6" type="primary">LOC104791857</name>
</gene>
<dbReference type="InterPro" id="IPR038937">
    <property type="entry name" value="RopGEF"/>
</dbReference>
<protein>
    <submittedName>
        <fullName evidence="6">Rop guanine nucleotide exchange factor 6-like</fullName>
    </submittedName>
</protein>
<proteinExistence type="predicted"/>
<reference evidence="6" key="2">
    <citation type="submission" date="2025-08" db="UniProtKB">
        <authorList>
            <consortium name="RefSeq"/>
        </authorList>
    </citation>
    <scope>IDENTIFICATION</scope>
    <source>
        <tissue evidence="6">Leaf</tissue>
    </source>
</reference>
<dbReference type="Gene3D" id="1.20.58.1310">
    <property type="entry name" value="PRONE domain, subdomain 2"/>
    <property type="match status" value="1"/>
</dbReference>
<feature type="region of interest" description="Disordered" evidence="3">
    <location>
        <begin position="28"/>
        <end position="88"/>
    </location>
</feature>
<dbReference type="PANTHER" id="PTHR33101">
    <property type="entry name" value="ROP GUANINE NUCLEOTIDE EXCHANGE FACTOR 1"/>
    <property type="match status" value="1"/>
</dbReference>
<dbReference type="Proteomes" id="UP000694864">
    <property type="component" value="Chromosome 6"/>
</dbReference>
<feature type="compositionally biased region" description="Low complexity" evidence="3">
    <location>
        <begin position="31"/>
        <end position="65"/>
    </location>
</feature>
<feature type="domain" description="PRONE" evidence="4">
    <location>
        <begin position="97"/>
        <end position="479"/>
    </location>
</feature>
<sequence>MENNNSCIGFEGGSRRFGESKRIVGSIDTVTESTTTDSSLSSSSCGAGSSSGRSVSSPSSPPTKSQILGWPLGQGSWRKSSGKMKKKTPTKIDDFGFKRVGTETSEIELLKERMAKLLLGEDMSGSGEGVCPALAISNAITNLYAAILGQQWRLEPIPSEKKSMWRREIEVLLSVSDHIVELVPSFQNVPNGNKIEVMNCRPRSDLFTCLPALRKLDNMLIEILDSFGETTEFWYVDQGIVAAESVRSNSFREDGDKWWLPLPRVSSDGLTEQSRKKLDHTREFTNQILKSCMSINSIALADMEVPQSYLEALPKNGRSCLGDFLYRNITSDNFTADHLLESIDLSSEHAVVEMVNRVEASIHVWRRRAHSRHMISLYRSTSTRWGMIVKEMMMHQSDGDKRELFAERAESLLIRLKQRFPGLRQTALDTSKIQYNKDVGKSILESYSRVLESLAYSIGVRIEEVLFMDDISKEDGDDGSCSDKLRLLSKESANGGKEDGDDGSCSDKLRLLSKESANGGSGSLRKKLSAPSLFSVSFSGTSTPYRTPSFSASTPSYSPMPLISPINGGRGERAPFLSGRNIRERCGFGPKKALANYLRG</sequence>
<dbReference type="GeneID" id="104791857"/>
<keyword evidence="5" id="KW-1185">Reference proteome</keyword>